<dbReference type="AlphaFoldDB" id="A0A917JUI8"/>
<dbReference type="SUPFAM" id="SSF53756">
    <property type="entry name" value="UDP-Glycosyltransferase/glycogen phosphorylase"/>
    <property type="match status" value="1"/>
</dbReference>
<dbReference type="GO" id="GO:1901135">
    <property type="term" value="P:carbohydrate derivative metabolic process"/>
    <property type="evidence" value="ECO:0007669"/>
    <property type="project" value="UniProtKB-ARBA"/>
</dbReference>
<evidence type="ECO:0000313" key="2">
    <source>
        <dbReference type="EMBL" id="GGI82058.1"/>
    </source>
</evidence>
<organism evidence="2 3">
    <name type="scientific">Legionella impletisoli</name>
    <dbReference type="NCBI Taxonomy" id="343510"/>
    <lineage>
        <taxon>Bacteria</taxon>
        <taxon>Pseudomonadati</taxon>
        <taxon>Pseudomonadota</taxon>
        <taxon>Gammaproteobacteria</taxon>
        <taxon>Legionellales</taxon>
        <taxon>Legionellaceae</taxon>
        <taxon>Legionella</taxon>
    </lineage>
</organism>
<dbReference type="InterPro" id="IPR001296">
    <property type="entry name" value="Glyco_trans_1"/>
</dbReference>
<gene>
    <name evidence="2" type="ORF">GCM10007966_08300</name>
</gene>
<dbReference type="GO" id="GO:0016757">
    <property type="term" value="F:glycosyltransferase activity"/>
    <property type="evidence" value="ECO:0007669"/>
    <property type="project" value="InterPro"/>
</dbReference>
<reference evidence="2" key="1">
    <citation type="journal article" date="2014" name="Int. J. Syst. Evol. Microbiol.">
        <title>Complete genome sequence of Corynebacterium casei LMG S-19264T (=DSM 44701T), isolated from a smear-ripened cheese.</title>
        <authorList>
            <consortium name="US DOE Joint Genome Institute (JGI-PGF)"/>
            <person name="Walter F."/>
            <person name="Albersmeier A."/>
            <person name="Kalinowski J."/>
            <person name="Ruckert C."/>
        </authorList>
    </citation>
    <scope>NUCLEOTIDE SEQUENCE</scope>
    <source>
        <strain evidence="2">JCM 13919</strain>
    </source>
</reference>
<dbReference type="Proteomes" id="UP000630149">
    <property type="component" value="Unassembled WGS sequence"/>
</dbReference>
<evidence type="ECO:0000313" key="3">
    <source>
        <dbReference type="Proteomes" id="UP000630149"/>
    </source>
</evidence>
<sequence>MGGKSNILKGLTSKAIPLGAISLENKKKIGNKRLNYLMNKSQKTSLTLLIRSSREHRKGCDLFLNALKILHDKFPKLRQHLRVISIGDNFINLANIDRFVNHQYKGYVDRKTLMCIYSEVDALLVTSREDAGPIMINESIALGVFVISTPVGVSEDLIVTNHNGIVTEDISAEAISEALFLLLQMYAEETWKQHAVQLVKKDKMQLTFEGYIESLVTLI</sequence>
<dbReference type="EMBL" id="BMOB01000003">
    <property type="protein sequence ID" value="GGI82058.1"/>
    <property type="molecule type" value="Genomic_DNA"/>
</dbReference>
<dbReference type="Gene3D" id="3.40.50.2000">
    <property type="entry name" value="Glycogen Phosphorylase B"/>
    <property type="match status" value="1"/>
</dbReference>
<dbReference type="Pfam" id="PF00534">
    <property type="entry name" value="Glycos_transf_1"/>
    <property type="match status" value="1"/>
</dbReference>
<proteinExistence type="predicted"/>
<name>A0A917JUI8_9GAMM</name>
<protein>
    <recommendedName>
        <fullName evidence="1">Glycosyl transferase family 1 domain-containing protein</fullName>
    </recommendedName>
</protein>
<comment type="caution">
    <text evidence="2">The sequence shown here is derived from an EMBL/GenBank/DDBJ whole genome shotgun (WGS) entry which is preliminary data.</text>
</comment>
<keyword evidence="3" id="KW-1185">Reference proteome</keyword>
<feature type="domain" description="Glycosyl transferase family 1" evidence="1">
    <location>
        <begin position="42"/>
        <end position="186"/>
    </location>
</feature>
<reference evidence="2" key="2">
    <citation type="submission" date="2020-09" db="EMBL/GenBank/DDBJ databases">
        <authorList>
            <person name="Sun Q."/>
            <person name="Ohkuma M."/>
        </authorList>
    </citation>
    <scope>NUCLEOTIDE SEQUENCE</scope>
    <source>
        <strain evidence="2">JCM 13919</strain>
    </source>
</reference>
<dbReference type="PANTHER" id="PTHR12526">
    <property type="entry name" value="GLYCOSYLTRANSFERASE"/>
    <property type="match status" value="1"/>
</dbReference>
<evidence type="ECO:0000259" key="1">
    <source>
        <dbReference type="Pfam" id="PF00534"/>
    </source>
</evidence>
<dbReference type="PANTHER" id="PTHR12526:SF630">
    <property type="entry name" value="GLYCOSYLTRANSFERASE"/>
    <property type="match status" value="1"/>
</dbReference>
<accession>A0A917JUI8</accession>